<dbReference type="EMBL" id="OV725080">
    <property type="protein sequence ID" value="CAH1398217.1"/>
    <property type="molecule type" value="Genomic_DNA"/>
</dbReference>
<accession>A0A9P0MPS0</accession>
<keyword evidence="2" id="KW-1185">Reference proteome</keyword>
<organism evidence="1 2">
    <name type="scientific">Nezara viridula</name>
    <name type="common">Southern green stink bug</name>
    <name type="synonym">Cimex viridulus</name>
    <dbReference type="NCBI Taxonomy" id="85310"/>
    <lineage>
        <taxon>Eukaryota</taxon>
        <taxon>Metazoa</taxon>
        <taxon>Ecdysozoa</taxon>
        <taxon>Arthropoda</taxon>
        <taxon>Hexapoda</taxon>
        <taxon>Insecta</taxon>
        <taxon>Pterygota</taxon>
        <taxon>Neoptera</taxon>
        <taxon>Paraneoptera</taxon>
        <taxon>Hemiptera</taxon>
        <taxon>Heteroptera</taxon>
        <taxon>Panheteroptera</taxon>
        <taxon>Pentatomomorpha</taxon>
        <taxon>Pentatomoidea</taxon>
        <taxon>Pentatomidae</taxon>
        <taxon>Pentatominae</taxon>
        <taxon>Nezara</taxon>
    </lineage>
</organism>
<proteinExistence type="predicted"/>
<sequence length="109" mass="12089">MANNKTHPASMKTVLEPLMRSVYREGPISIGITTIIPNNITRTSRIHKNKDTRLGLHGKILCDLVKGKEMTSPNLRMITRAGQRAISCQRAVKIGPDIDCWIQGDPQLG</sequence>
<gene>
    <name evidence="1" type="ORF">NEZAVI_LOCUS7911</name>
</gene>
<name>A0A9P0MPS0_NEZVI</name>
<reference evidence="1" key="1">
    <citation type="submission" date="2022-01" db="EMBL/GenBank/DDBJ databases">
        <authorList>
            <person name="King R."/>
        </authorList>
    </citation>
    <scope>NUCLEOTIDE SEQUENCE</scope>
</reference>
<dbReference type="Proteomes" id="UP001152798">
    <property type="component" value="Chromosome 4"/>
</dbReference>
<dbReference type="AlphaFoldDB" id="A0A9P0MPS0"/>
<evidence type="ECO:0000313" key="1">
    <source>
        <dbReference type="EMBL" id="CAH1398217.1"/>
    </source>
</evidence>
<evidence type="ECO:0000313" key="2">
    <source>
        <dbReference type="Proteomes" id="UP001152798"/>
    </source>
</evidence>
<protein>
    <submittedName>
        <fullName evidence="1">Uncharacterized protein</fullName>
    </submittedName>
</protein>